<dbReference type="InterPro" id="IPR011055">
    <property type="entry name" value="Dup_hybrid_motif"/>
</dbReference>
<dbReference type="FunFam" id="2.70.70.10:FF:000006">
    <property type="entry name" value="M23 family peptidase"/>
    <property type="match status" value="1"/>
</dbReference>
<dbReference type="EMBL" id="QXIY01000009">
    <property type="protein sequence ID" value="RIE17244.1"/>
    <property type="molecule type" value="Genomic_DNA"/>
</dbReference>
<dbReference type="PANTHER" id="PTHR21666:SF270">
    <property type="entry name" value="MUREIN HYDROLASE ACTIVATOR ENVC"/>
    <property type="match status" value="1"/>
</dbReference>
<keyword evidence="4" id="KW-1185">Reference proteome</keyword>
<accession>A0A398E0Y8</accession>
<dbReference type="RefSeq" id="WP_119085270.1">
    <property type="nucleotide sequence ID" value="NZ_QXIY01000009.1"/>
</dbReference>
<evidence type="ECO:0000259" key="2">
    <source>
        <dbReference type="Pfam" id="PF01551"/>
    </source>
</evidence>
<dbReference type="GO" id="GO:0004222">
    <property type="term" value="F:metalloendopeptidase activity"/>
    <property type="evidence" value="ECO:0007669"/>
    <property type="project" value="TreeGrafter"/>
</dbReference>
<keyword evidence="1" id="KW-0472">Membrane</keyword>
<protein>
    <submittedName>
        <fullName evidence="3">M23 family peptidase</fullName>
    </submittedName>
</protein>
<dbReference type="Pfam" id="PF01551">
    <property type="entry name" value="Peptidase_M23"/>
    <property type="match status" value="1"/>
</dbReference>
<keyword evidence="1" id="KW-1133">Transmembrane helix</keyword>
<dbReference type="AlphaFoldDB" id="A0A398E0Y8"/>
<dbReference type="Gene3D" id="2.70.70.10">
    <property type="entry name" value="Glucose Permease (Domain IIA)"/>
    <property type="match status" value="1"/>
</dbReference>
<dbReference type="CDD" id="cd12797">
    <property type="entry name" value="M23_peptidase"/>
    <property type="match status" value="1"/>
</dbReference>
<dbReference type="SUPFAM" id="SSF51261">
    <property type="entry name" value="Duplicated hybrid motif"/>
    <property type="match status" value="1"/>
</dbReference>
<evidence type="ECO:0000313" key="3">
    <source>
        <dbReference type="EMBL" id="RIE17244.1"/>
    </source>
</evidence>
<name>A0A398E0Y8_9BACT</name>
<comment type="caution">
    <text evidence="3">The sequence shown here is derived from an EMBL/GenBank/DDBJ whole genome shotgun (WGS) entry which is preliminary data.</text>
</comment>
<feature type="domain" description="M23ase beta-sheet core" evidence="2">
    <location>
        <begin position="218"/>
        <end position="312"/>
    </location>
</feature>
<dbReference type="OrthoDB" id="9815245at2"/>
<gene>
    <name evidence="3" type="ORF">SMC1_02690</name>
</gene>
<dbReference type="PANTHER" id="PTHR21666">
    <property type="entry name" value="PEPTIDASE-RELATED"/>
    <property type="match status" value="1"/>
</dbReference>
<dbReference type="InterPro" id="IPR050570">
    <property type="entry name" value="Cell_wall_metabolism_enzyme"/>
</dbReference>
<dbReference type="InterPro" id="IPR016047">
    <property type="entry name" value="M23ase_b-sheet_dom"/>
</dbReference>
<evidence type="ECO:0000313" key="4">
    <source>
        <dbReference type="Proteomes" id="UP000266113"/>
    </source>
</evidence>
<sequence>MMAKKASVEKKSKRTCYSVMIVPQYEGCAHQFKVSRLAIYGVITAFILFVSGFAYAIAQNTRLKNTVAQYDGRGLDQVVRLQATQLDAANEAISTSNTELTALKKYVDYLGTLDAKVRKMLGVGGNSASLASILKSTATPTLSVSRGLGEAATQLSTSTAVVQKAAEAREKNLIVLQDAASKYNSMLSKTPSIWPLYGLITSPFGWRSNPFGGSSSEEHDGVDIAAPYGTAIRATADGTVEQVGWNGTYGISVTLYHRNGIETLYGHMSRMAVSAGQTVKKGQVIGYEGSTGRVTGPHCHYQVMINGTAVNPMTYLD</sequence>
<reference evidence="3 4" key="1">
    <citation type="submission" date="2018-09" db="EMBL/GenBank/DDBJ databases">
        <title>Discovery and Ecogenomic Context for Candidatus Cryosericales, a Global Caldiserica Order Active in Thawing Permafrost.</title>
        <authorList>
            <person name="Martinez M.A."/>
            <person name="Woodcroft B.J."/>
            <person name="Ignacio Espinoza J.C."/>
            <person name="Zayed A."/>
            <person name="Singleton C.M."/>
            <person name="Boyd J."/>
            <person name="Li Y.-F."/>
            <person name="Purvine S."/>
            <person name="Maughan H."/>
            <person name="Hodgkins S.B."/>
            <person name="Anderson D."/>
            <person name="Sederholm M."/>
            <person name="Temperton B."/>
            <person name="Saleska S.R."/>
            <person name="Tyson G.W."/>
            <person name="Rich V.I."/>
        </authorList>
    </citation>
    <scope>NUCLEOTIDE SEQUENCE [LARGE SCALE GENOMIC DNA]</scope>
    <source>
        <strain evidence="3 4">SMC1</strain>
    </source>
</reference>
<dbReference type="Proteomes" id="UP000266113">
    <property type="component" value="Unassembled WGS sequence"/>
</dbReference>
<keyword evidence="1" id="KW-0812">Transmembrane</keyword>
<organism evidence="3 4">
    <name type="scientific">Candidatus Cryosericum septentrionale</name>
    <dbReference type="NCBI Taxonomy" id="2290913"/>
    <lineage>
        <taxon>Bacteria</taxon>
        <taxon>Pseudomonadati</taxon>
        <taxon>Caldisericota/Cryosericota group</taxon>
        <taxon>Candidatus Cryosericota</taxon>
        <taxon>Candidatus Cryosericia</taxon>
        <taxon>Candidatus Cryosericales</taxon>
        <taxon>Candidatus Cryosericaceae</taxon>
        <taxon>Candidatus Cryosericum</taxon>
    </lineage>
</organism>
<evidence type="ECO:0000256" key="1">
    <source>
        <dbReference type="SAM" id="Phobius"/>
    </source>
</evidence>
<feature type="transmembrane region" description="Helical" evidence="1">
    <location>
        <begin position="37"/>
        <end position="58"/>
    </location>
</feature>
<proteinExistence type="predicted"/>